<evidence type="ECO:0000259" key="3">
    <source>
        <dbReference type="PROSITE" id="PS51186"/>
    </source>
</evidence>
<keyword evidence="5" id="KW-1185">Reference proteome</keyword>
<dbReference type="InterPro" id="IPR050680">
    <property type="entry name" value="YpeA/RimI_acetyltransf"/>
</dbReference>
<feature type="domain" description="N-acetyltransferase" evidence="3">
    <location>
        <begin position="6"/>
        <end position="160"/>
    </location>
</feature>
<dbReference type="PANTHER" id="PTHR43420">
    <property type="entry name" value="ACETYLTRANSFERASE"/>
    <property type="match status" value="1"/>
</dbReference>
<keyword evidence="1" id="KW-0808">Transferase</keyword>
<proteinExistence type="predicted"/>
<dbReference type="EMBL" id="JAIMJA010000005">
    <property type="protein sequence ID" value="MCE2594517.1"/>
    <property type="molecule type" value="Genomic_DNA"/>
</dbReference>
<dbReference type="Proteomes" id="UP001201273">
    <property type="component" value="Unassembled WGS sequence"/>
</dbReference>
<organism evidence="4 5">
    <name type="scientific">Motilimonas cestriensis</name>
    <dbReference type="NCBI Taxonomy" id="2742685"/>
    <lineage>
        <taxon>Bacteria</taxon>
        <taxon>Pseudomonadati</taxon>
        <taxon>Pseudomonadota</taxon>
        <taxon>Gammaproteobacteria</taxon>
        <taxon>Alteromonadales</taxon>
        <taxon>Alteromonadales genera incertae sedis</taxon>
        <taxon>Motilimonas</taxon>
    </lineage>
</organism>
<evidence type="ECO:0000313" key="5">
    <source>
        <dbReference type="Proteomes" id="UP001201273"/>
    </source>
</evidence>
<gene>
    <name evidence="4" type="ORF">K6Y31_06790</name>
</gene>
<evidence type="ECO:0000256" key="1">
    <source>
        <dbReference type="ARBA" id="ARBA00022679"/>
    </source>
</evidence>
<dbReference type="Gene3D" id="3.40.630.30">
    <property type="match status" value="1"/>
</dbReference>
<sequence>MDIKVVKVDYNHPQQAKDLTDLLNAYALDPMGGGEALSESVATNLTTELAKLPHAFSLICYVDGKPAGLTNAFFAFSTFKAKPLVNIHDIAVKAEYRGLGLSKKLMDKVEEIAREQGCCKVTLEVLEGNTPAKQAYLKAGFAGYELDPEMGSAMFWQKNL</sequence>
<protein>
    <submittedName>
        <fullName evidence="4">GNAT family N-acetyltransferase</fullName>
    </submittedName>
</protein>
<dbReference type="RefSeq" id="WP_233052054.1">
    <property type="nucleotide sequence ID" value="NZ_JAIMJA010000005.1"/>
</dbReference>
<comment type="caution">
    <text evidence="4">The sequence shown here is derived from an EMBL/GenBank/DDBJ whole genome shotgun (WGS) entry which is preliminary data.</text>
</comment>
<evidence type="ECO:0000313" key="4">
    <source>
        <dbReference type="EMBL" id="MCE2594517.1"/>
    </source>
</evidence>
<dbReference type="CDD" id="cd04301">
    <property type="entry name" value="NAT_SF"/>
    <property type="match status" value="1"/>
</dbReference>
<dbReference type="InterPro" id="IPR016181">
    <property type="entry name" value="Acyl_CoA_acyltransferase"/>
</dbReference>
<dbReference type="SUPFAM" id="SSF55729">
    <property type="entry name" value="Acyl-CoA N-acyltransferases (Nat)"/>
    <property type="match status" value="1"/>
</dbReference>
<keyword evidence="2" id="KW-0012">Acyltransferase</keyword>
<evidence type="ECO:0000256" key="2">
    <source>
        <dbReference type="ARBA" id="ARBA00023315"/>
    </source>
</evidence>
<dbReference type="Pfam" id="PF00583">
    <property type="entry name" value="Acetyltransf_1"/>
    <property type="match status" value="1"/>
</dbReference>
<dbReference type="InterPro" id="IPR000182">
    <property type="entry name" value="GNAT_dom"/>
</dbReference>
<dbReference type="PANTHER" id="PTHR43420:SF44">
    <property type="entry name" value="ACETYLTRANSFERASE YPEA"/>
    <property type="match status" value="1"/>
</dbReference>
<name>A0ABS8W6A5_9GAMM</name>
<reference evidence="4 5" key="1">
    <citation type="journal article" date="2022" name="Environ. Microbiol. Rep.">
        <title>Eco-phylogenetic analyses reveal divergent evolution of vitamin B12 metabolism in the marine bacterial family 'Psychromonadaceae'.</title>
        <authorList>
            <person name="Jin X."/>
            <person name="Yang Y."/>
            <person name="Cao H."/>
            <person name="Gao B."/>
            <person name="Zhao Z."/>
        </authorList>
    </citation>
    <scope>NUCLEOTIDE SEQUENCE [LARGE SCALE GENOMIC DNA]</scope>
    <source>
        <strain evidence="4 5">MKS20</strain>
    </source>
</reference>
<dbReference type="PROSITE" id="PS51186">
    <property type="entry name" value="GNAT"/>
    <property type="match status" value="1"/>
</dbReference>
<accession>A0ABS8W6A5</accession>